<evidence type="ECO:0000256" key="11">
    <source>
        <dbReference type="ARBA" id="ARBA00023014"/>
    </source>
</evidence>
<dbReference type="PANTHER" id="PTHR42944:SF1">
    <property type="entry name" value="ADENINE DNA GLYCOSYLASE"/>
    <property type="match status" value="1"/>
</dbReference>
<dbReference type="SUPFAM" id="SSF55811">
    <property type="entry name" value="Nudix"/>
    <property type="match status" value="1"/>
</dbReference>
<evidence type="ECO:0000256" key="14">
    <source>
        <dbReference type="RuleBase" id="RU365096"/>
    </source>
</evidence>
<evidence type="ECO:0000313" key="17">
    <source>
        <dbReference type="EMBL" id="GJE27868.1"/>
    </source>
</evidence>
<reference evidence="17" key="2">
    <citation type="submission" date="2021-08" db="EMBL/GenBank/DDBJ databases">
        <authorList>
            <person name="Tani A."/>
            <person name="Ola A."/>
            <person name="Ogura Y."/>
            <person name="Katsura K."/>
            <person name="Hayashi T."/>
        </authorList>
    </citation>
    <scope>NUCLEOTIDE SEQUENCE</scope>
    <source>
        <strain evidence="17">NBRC 15689</strain>
    </source>
</reference>
<dbReference type="CDD" id="cd03431">
    <property type="entry name" value="NUDIX_DNA_Glycosylase_C-MutY"/>
    <property type="match status" value="1"/>
</dbReference>
<dbReference type="InterPro" id="IPR011257">
    <property type="entry name" value="DNA_glycosylase"/>
</dbReference>
<dbReference type="EMBL" id="BPQV01000007">
    <property type="protein sequence ID" value="GJE27868.1"/>
    <property type="molecule type" value="Genomic_DNA"/>
</dbReference>
<evidence type="ECO:0000256" key="8">
    <source>
        <dbReference type="ARBA" id="ARBA00022763"/>
    </source>
</evidence>
<evidence type="ECO:0000256" key="13">
    <source>
        <dbReference type="ARBA" id="ARBA00023295"/>
    </source>
</evidence>
<evidence type="ECO:0000256" key="7">
    <source>
        <dbReference type="ARBA" id="ARBA00022723"/>
    </source>
</evidence>
<evidence type="ECO:0000256" key="6">
    <source>
        <dbReference type="ARBA" id="ARBA00022485"/>
    </source>
</evidence>
<comment type="function">
    <text evidence="2">Adenine glycosylase active on G-A mispairs. MutY also corrects error-prone DNA synthesis past GO lesions which are due to the oxidatively damaged form of guanine: 7,8-dihydro-8-oxoguanine (8-oxo-dGTP).</text>
</comment>
<organism evidence="17 18">
    <name type="scientific">Methylobacterium organophilum</name>
    <dbReference type="NCBI Taxonomy" id="410"/>
    <lineage>
        <taxon>Bacteria</taxon>
        <taxon>Pseudomonadati</taxon>
        <taxon>Pseudomonadota</taxon>
        <taxon>Alphaproteobacteria</taxon>
        <taxon>Hyphomicrobiales</taxon>
        <taxon>Methylobacteriaceae</taxon>
        <taxon>Methylobacterium</taxon>
    </lineage>
</organism>
<keyword evidence="10 14" id="KW-0408">Iron</keyword>
<dbReference type="Gene3D" id="1.10.1670.10">
    <property type="entry name" value="Helix-hairpin-Helix base-excision DNA repair enzymes (C-terminal)"/>
    <property type="match status" value="1"/>
</dbReference>
<sequence>MPAPAASSPQAEATDPGGSLATDLLDWYDRHRRVLPWRALPGETPDPYRVWLSEVMLQQTTVAAVKPYFAKFLALFPTVEALAAAPESSVMAAWAGLGYYSRARNLHACAKAVAEAGTFPDTEAGLRKLPGIGAYTAGAIAAIAFDRKAAAVDGNVERVMSRLRAVETPIPAARPALRALTEAVVPERRAGDFAQALMDLGATICTPKRPACALCPWMRPCRARAEGLQETFPRKLKKEKGVLRRGAAFVAVRAGDEAVLLRTRPAEGLLGAMAEPPTSAWLPDYDPAKALLDAPIDARWKRLPGLVKHGFTHFPLELTVFAARLAAGAPAPEGMRFTPRDRLDEEPLPGVMKKVLAHALAKPAGEAPSAPVAAPAPDLATPAEPERPARRGPLQKPVSNRPSQLARVVKKPPKPAGSR</sequence>
<evidence type="ECO:0000256" key="4">
    <source>
        <dbReference type="ARBA" id="ARBA00012045"/>
    </source>
</evidence>
<dbReference type="Pfam" id="PF14815">
    <property type="entry name" value="NUDIX_4"/>
    <property type="match status" value="1"/>
</dbReference>
<feature type="region of interest" description="Disordered" evidence="15">
    <location>
        <begin position="361"/>
        <end position="419"/>
    </location>
</feature>
<dbReference type="Gene3D" id="1.10.340.30">
    <property type="entry name" value="Hypothetical protein, domain 2"/>
    <property type="match status" value="1"/>
</dbReference>
<dbReference type="Gene3D" id="3.90.79.10">
    <property type="entry name" value="Nucleoside Triphosphate Pyrophosphohydrolase"/>
    <property type="match status" value="1"/>
</dbReference>
<proteinExistence type="inferred from homology"/>
<protein>
    <recommendedName>
        <fullName evidence="5 14">Adenine DNA glycosylase</fullName>
        <ecNumber evidence="4 14">3.2.2.31</ecNumber>
    </recommendedName>
</protein>
<comment type="catalytic activity">
    <reaction evidence="1 14">
        <text>Hydrolyzes free adenine bases from 7,8-dihydro-8-oxoguanine:adenine mismatched double-stranded DNA, leaving an apurinic site.</text>
        <dbReference type="EC" id="3.2.2.31"/>
    </reaction>
</comment>
<dbReference type="InterPro" id="IPR005760">
    <property type="entry name" value="A/G_AdeGlyc_MutY"/>
</dbReference>
<keyword evidence="18" id="KW-1185">Reference proteome</keyword>
<dbReference type="SMART" id="SM00478">
    <property type="entry name" value="ENDO3c"/>
    <property type="match status" value="1"/>
</dbReference>
<dbReference type="Proteomes" id="UP001055156">
    <property type="component" value="Unassembled WGS sequence"/>
</dbReference>
<keyword evidence="11" id="KW-0411">Iron-sulfur</keyword>
<dbReference type="InterPro" id="IPR015797">
    <property type="entry name" value="NUDIX_hydrolase-like_dom_sf"/>
</dbReference>
<dbReference type="PROSITE" id="PS01155">
    <property type="entry name" value="ENDONUCLEASE_III_2"/>
    <property type="match status" value="1"/>
</dbReference>
<dbReference type="PANTHER" id="PTHR42944">
    <property type="entry name" value="ADENINE DNA GLYCOSYLASE"/>
    <property type="match status" value="1"/>
</dbReference>
<comment type="cofactor">
    <cofactor evidence="14">
        <name>[4Fe-4S] cluster</name>
        <dbReference type="ChEBI" id="CHEBI:49883"/>
    </cofactor>
    <text evidence="14">Binds 1 [4Fe-4S] cluster.</text>
</comment>
<dbReference type="NCBIfam" id="TIGR01084">
    <property type="entry name" value="mutY"/>
    <property type="match status" value="1"/>
</dbReference>
<evidence type="ECO:0000256" key="5">
    <source>
        <dbReference type="ARBA" id="ARBA00022023"/>
    </source>
</evidence>
<keyword evidence="12" id="KW-0234">DNA repair</keyword>
<keyword evidence="13 14" id="KW-0326">Glycosidase</keyword>
<comment type="similarity">
    <text evidence="3 14">Belongs to the Nth/MutY family.</text>
</comment>
<keyword evidence="7" id="KW-0479">Metal-binding</keyword>
<dbReference type="InterPro" id="IPR029119">
    <property type="entry name" value="MutY_C"/>
</dbReference>
<keyword evidence="6" id="KW-0004">4Fe-4S</keyword>
<dbReference type="InterPro" id="IPR003265">
    <property type="entry name" value="HhH-GPD_domain"/>
</dbReference>
<dbReference type="InterPro" id="IPR004036">
    <property type="entry name" value="Endonuclease-III-like_CS2"/>
</dbReference>
<dbReference type="SUPFAM" id="SSF48150">
    <property type="entry name" value="DNA-glycosylase"/>
    <property type="match status" value="1"/>
</dbReference>
<dbReference type="InterPro" id="IPR004035">
    <property type="entry name" value="Endouclease-III_FeS-bd_BS"/>
</dbReference>
<feature type="domain" description="HhH-GPD" evidence="16">
    <location>
        <begin position="56"/>
        <end position="203"/>
    </location>
</feature>
<dbReference type="PROSITE" id="PS00764">
    <property type="entry name" value="ENDONUCLEASE_III_1"/>
    <property type="match status" value="1"/>
</dbReference>
<name>A0ABQ4T965_METOR</name>
<keyword evidence="9" id="KW-0378">Hydrolase</keyword>
<keyword evidence="8 14" id="KW-0227">DNA damage</keyword>
<dbReference type="InterPro" id="IPR044298">
    <property type="entry name" value="MIG/MutY"/>
</dbReference>
<gene>
    <name evidence="17" type="primary">mutY</name>
    <name evidence="17" type="ORF">LKMONMHP_2730</name>
</gene>
<evidence type="ECO:0000259" key="16">
    <source>
        <dbReference type="SMART" id="SM00478"/>
    </source>
</evidence>
<evidence type="ECO:0000256" key="15">
    <source>
        <dbReference type="SAM" id="MobiDB-lite"/>
    </source>
</evidence>
<reference evidence="17" key="1">
    <citation type="journal article" date="2021" name="Front. Microbiol.">
        <title>Comprehensive Comparative Genomics and Phenotyping of Methylobacterium Species.</title>
        <authorList>
            <person name="Alessa O."/>
            <person name="Ogura Y."/>
            <person name="Fujitani Y."/>
            <person name="Takami H."/>
            <person name="Hayashi T."/>
            <person name="Sahin N."/>
            <person name="Tani A."/>
        </authorList>
    </citation>
    <scope>NUCLEOTIDE SEQUENCE</scope>
    <source>
        <strain evidence="17">NBRC 15689</strain>
    </source>
</reference>
<comment type="caution">
    <text evidence="17">The sequence shown here is derived from an EMBL/GenBank/DDBJ whole genome shotgun (WGS) entry which is preliminary data.</text>
</comment>
<evidence type="ECO:0000256" key="12">
    <source>
        <dbReference type="ARBA" id="ARBA00023204"/>
    </source>
</evidence>
<evidence type="ECO:0000256" key="10">
    <source>
        <dbReference type="ARBA" id="ARBA00023004"/>
    </source>
</evidence>
<dbReference type="RefSeq" id="WP_238311664.1">
    <property type="nucleotide sequence ID" value="NZ_BPQV01000007.1"/>
</dbReference>
<evidence type="ECO:0000256" key="9">
    <source>
        <dbReference type="ARBA" id="ARBA00022801"/>
    </source>
</evidence>
<accession>A0ABQ4T965</accession>
<evidence type="ECO:0000256" key="3">
    <source>
        <dbReference type="ARBA" id="ARBA00008343"/>
    </source>
</evidence>
<dbReference type="InterPro" id="IPR023170">
    <property type="entry name" value="HhH_base_excis_C"/>
</dbReference>
<dbReference type="Pfam" id="PF00730">
    <property type="entry name" value="HhH-GPD"/>
    <property type="match status" value="1"/>
</dbReference>
<evidence type="ECO:0000256" key="2">
    <source>
        <dbReference type="ARBA" id="ARBA00002933"/>
    </source>
</evidence>
<evidence type="ECO:0000313" key="18">
    <source>
        <dbReference type="Proteomes" id="UP001055156"/>
    </source>
</evidence>
<dbReference type="EC" id="3.2.2.31" evidence="4 14"/>
<dbReference type="CDD" id="cd00056">
    <property type="entry name" value="ENDO3c"/>
    <property type="match status" value="1"/>
</dbReference>
<feature type="compositionally biased region" description="Low complexity" evidence="15">
    <location>
        <begin position="363"/>
        <end position="383"/>
    </location>
</feature>
<evidence type="ECO:0000256" key="1">
    <source>
        <dbReference type="ARBA" id="ARBA00000843"/>
    </source>
</evidence>